<feature type="domain" description="N-acetyltransferase" evidence="6">
    <location>
        <begin position="486"/>
        <end position="619"/>
    </location>
</feature>
<keyword evidence="2" id="KW-0963">Cytoplasm</keyword>
<dbReference type="RefSeq" id="XP_002289182.1">
    <property type="nucleotide sequence ID" value="XM_002289146.1"/>
</dbReference>
<reference evidence="7 8" key="1">
    <citation type="journal article" date="2004" name="Science">
        <title>The genome of the diatom Thalassiosira pseudonana: ecology, evolution, and metabolism.</title>
        <authorList>
            <person name="Armbrust E.V."/>
            <person name="Berges J.A."/>
            <person name="Bowler C."/>
            <person name="Green B.R."/>
            <person name="Martinez D."/>
            <person name="Putnam N.H."/>
            <person name="Zhou S."/>
            <person name="Allen A.E."/>
            <person name="Apt K.E."/>
            <person name="Bechner M."/>
            <person name="Brzezinski M.A."/>
            <person name="Chaal B.K."/>
            <person name="Chiovitti A."/>
            <person name="Davis A.K."/>
            <person name="Demarest M.S."/>
            <person name="Detter J.C."/>
            <person name="Glavina T."/>
            <person name="Goodstein D."/>
            <person name="Hadi M.Z."/>
            <person name="Hellsten U."/>
            <person name="Hildebrand M."/>
            <person name="Jenkins B.D."/>
            <person name="Jurka J."/>
            <person name="Kapitonov V.V."/>
            <person name="Kroger N."/>
            <person name="Lau W.W."/>
            <person name="Lane T.W."/>
            <person name="Larimer F.W."/>
            <person name="Lippmeier J.C."/>
            <person name="Lucas S."/>
            <person name="Medina M."/>
            <person name="Montsant A."/>
            <person name="Obornik M."/>
            <person name="Parker M.S."/>
            <person name="Palenik B."/>
            <person name="Pazour G.J."/>
            <person name="Richardson P.M."/>
            <person name="Rynearson T.A."/>
            <person name="Saito M.A."/>
            <person name="Schwartz D.C."/>
            <person name="Thamatrakoln K."/>
            <person name="Valentin K."/>
            <person name="Vardi A."/>
            <person name="Wilkerson F.P."/>
            <person name="Rokhsar D.S."/>
        </authorList>
    </citation>
    <scope>NUCLEOTIDE SEQUENCE [LARGE SCALE GENOMIC DNA]</scope>
    <source>
        <strain evidence="7 8">CCMP1335</strain>
    </source>
</reference>
<dbReference type="Proteomes" id="UP000001449">
    <property type="component" value="Chromosome 4"/>
</dbReference>
<feature type="transmembrane region" description="Helical" evidence="5">
    <location>
        <begin position="922"/>
        <end position="942"/>
    </location>
</feature>
<evidence type="ECO:0000256" key="2">
    <source>
        <dbReference type="ARBA" id="ARBA00022490"/>
    </source>
</evidence>
<dbReference type="Gene3D" id="3.40.630.30">
    <property type="match status" value="1"/>
</dbReference>
<gene>
    <name evidence="7" type="ORF">THAPSDRAFT_22120</name>
</gene>
<dbReference type="PANTHER" id="PTHR15346">
    <property type="entry name" value="DYNACTIN SUBUNIT"/>
    <property type="match status" value="1"/>
</dbReference>
<evidence type="ECO:0000313" key="8">
    <source>
        <dbReference type="Proteomes" id="UP000001449"/>
    </source>
</evidence>
<feature type="compositionally biased region" description="Polar residues" evidence="4">
    <location>
        <begin position="711"/>
        <end position="720"/>
    </location>
</feature>
<dbReference type="eggNOG" id="ENOG502S8XJ">
    <property type="taxonomic scope" value="Eukaryota"/>
</dbReference>
<dbReference type="HOGENOM" id="CLU_301017_0_0_1"/>
<accession>B8C153</accession>
<dbReference type="InterPro" id="IPR000182">
    <property type="entry name" value="GNAT_dom"/>
</dbReference>
<dbReference type="InterPro" id="IPR016181">
    <property type="entry name" value="Acyl_CoA_acyltransferase"/>
</dbReference>
<feature type="region of interest" description="Disordered" evidence="4">
    <location>
        <begin position="1"/>
        <end position="42"/>
    </location>
</feature>
<evidence type="ECO:0000313" key="7">
    <source>
        <dbReference type="EMBL" id="EED92719.1"/>
    </source>
</evidence>
<dbReference type="PaxDb" id="35128-Thaps22120"/>
<keyword evidence="5" id="KW-1133">Transmembrane helix</keyword>
<dbReference type="AlphaFoldDB" id="B8C153"/>
<dbReference type="GO" id="GO:0005737">
    <property type="term" value="C:cytoplasm"/>
    <property type="evidence" value="ECO:0000318"/>
    <property type="project" value="GO_Central"/>
</dbReference>
<dbReference type="STRING" id="35128.B8C153"/>
<feature type="region of interest" description="Disordered" evidence="4">
    <location>
        <begin position="711"/>
        <end position="747"/>
    </location>
</feature>
<dbReference type="KEGG" id="tps:THAPSDRAFT_22120"/>
<dbReference type="GO" id="GO:0016747">
    <property type="term" value="F:acyltransferase activity, transferring groups other than amino-acyl groups"/>
    <property type="evidence" value="ECO:0007669"/>
    <property type="project" value="InterPro"/>
</dbReference>
<feature type="compositionally biased region" description="Basic and acidic residues" evidence="4">
    <location>
        <begin position="721"/>
        <end position="737"/>
    </location>
</feature>
<dbReference type="GO" id="GO:0005869">
    <property type="term" value="C:dynactin complex"/>
    <property type="evidence" value="ECO:0000318"/>
    <property type="project" value="GO_Central"/>
</dbReference>
<evidence type="ECO:0000256" key="3">
    <source>
        <dbReference type="SAM" id="Coils"/>
    </source>
</evidence>
<evidence type="ECO:0000256" key="5">
    <source>
        <dbReference type="SAM" id="Phobius"/>
    </source>
</evidence>
<dbReference type="GO" id="GO:0007052">
    <property type="term" value="P:mitotic spindle organization"/>
    <property type="evidence" value="ECO:0000318"/>
    <property type="project" value="GO_Central"/>
</dbReference>
<keyword evidence="8" id="KW-1185">Reference proteome</keyword>
<organism evidence="7 8">
    <name type="scientific">Thalassiosira pseudonana</name>
    <name type="common">Marine diatom</name>
    <name type="synonym">Cyclotella nana</name>
    <dbReference type="NCBI Taxonomy" id="35128"/>
    <lineage>
        <taxon>Eukaryota</taxon>
        <taxon>Sar</taxon>
        <taxon>Stramenopiles</taxon>
        <taxon>Ochrophyta</taxon>
        <taxon>Bacillariophyta</taxon>
        <taxon>Coscinodiscophyceae</taxon>
        <taxon>Thalassiosirophycidae</taxon>
        <taxon>Thalassiosirales</taxon>
        <taxon>Thalassiosiraceae</taxon>
        <taxon>Thalassiosira</taxon>
    </lineage>
</organism>
<keyword evidence="3" id="KW-0175">Coiled coil</keyword>
<dbReference type="Pfam" id="PF00583">
    <property type="entry name" value="Acetyltransf_1"/>
    <property type="match status" value="1"/>
</dbReference>
<dbReference type="CDD" id="cd04301">
    <property type="entry name" value="NAT_SF"/>
    <property type="match status" value="1"/>
</dbReference>
<keyword evidence="5" id="KW-0472">Membrane</keyword>
<dbReference type="InParanoid" id="B8C153"/>
<dbReference type="SUPFAM" id="SSF55729">
    <property type="entry name" value="Acyl-CoA N-acyltransferases (Nat)"/>
    <property type="match status" value="1"/>
</dbReference>
<dbReference type="Pfam" id="PF04912">
    <property type="entry name" value="Dynamitin"/>
    <property type="match status" value="1"/>
</dbReference>
<dbReference type="PROSITE" id="PS51186">
    <property type="entry name" value="GNAT"/>
    <property type="match status" value="1"/>
</dbReference>
<feature type="transmembrane region" description="Helical" evidence="5">
    <location>
        <begin position="889"/>
        <end position="910"/>
    </location>
</feature>
<evidence type="ECO:0000256" key="1">
    <source>
        <dbReference type="ARBA" id="ARBA00004496"/>
    </source>
</evidence>
<keyword evidence="5" id="KW-0812">Transmembrane</keyword>
<name>B8C153_THAPS</name>
<sequence length="994" mass="107936">MANSEHSADEAGGDVFASDGLAPLSAPLPPPLPSADGGVISDDDAVIEETPSVDPHVAFETFVVKKDNGTGWGVLSASGAAIKADEVESFGVEDPRRRLFRLRAEVDALEAELAEESASGKVDGDEDIRVMTSDLKARLDAMGVGEDNTALASMLRGRQEDLSRVISRDLEKFSASSTSGEVPADASKVGEAGKIIYELYRTTGGSSATSPREAMLEERLRRLETAMGKSVEGEKSLLERLEDAERLAKEVDAKEVEKVAAKAKVIRSDLEAAARAKAKLASSSNNSSLTPQDAQTITALHNQLVELEGISTHLPALTVRLTELSNLHSNAAEFGARLDAAEGAVTRSEVVLRNVEEALRKMEVGWKENMEAVERNVKKLDELASKTSDVQTSDNRGQQTSRQQWTQSGFQSNVHFGGRDGSVQAGVSAFTPVLGIGALFRPPNIKISNSNGEEDRLVEAGKFFVDAFWTGKIGGGADKLSGNQAASLERQQIAEFKKRYKSRASTTAGSRMPGSFSGRSDSRSELVLCLDGKGEVIGCAGVEGPLMSNLAISRKYRRKGLAEELVKATENVARKEWGYDECYLYVEKRNTPAVKLYKKLGYKTIWEDPTATTLLPTNDGKVTQGKTTIVCMRKKLGGAISFAYCLNHVLLGGVFWHLKTAISVYSYRVDSFLLRCVGGGERTSTNAGGAFFARKNTIICRMFEQTQTADTSFTTLTPTPRQERKPRSTSQSHHDHQMTSTRPRRAVSNNAHPALTLLSPPTANRIHAGIHLQMSSIPEDDDFNSPPNLFKLFNKLKETLPPLPEDRIALSGDMVALFVYSYLDHTVNEMYAEAAKMDVADFATSTDAINYPALPVWFDPSHVNDFGHWLIHSAPETAPYAPAIASSGLAFVSMAMAWIGSGYFSGAFLYKNTLECDTGEAMLVTLKTWVCMAIIMVGWALGSDALWGQLDSIHPLSAPARGGLTKADADYIFDSLTVLALWRFMLNSLLGYRP</sequence>
<evidence type="ECO:0000259" key="6">
    <source>
        <dbReference type="PROSITE" id="PS51186"/>
    </source>
</evidence>
<comment type="subcellular location">
    <subcellularLocation>
        <location evidence="1">Cytoplasm</location>
    </subcellularLocation>
</comment>
<reference evidence="7 8" key="2">
    <citation type="journal article" date="2008" name="Nature">
        <title>The Phaeodactylum genome reveals the evolutionary history of diatom genomes.</title>
        <authorList>
            <person name="Bowler C."/>
            <person name="Allen A.E."/>
            <person name="Badger J.H."/>
            <person name="Grimwood J."/>
            <person name="Jabbari K."/>
            <person name="Kuo A."/>
            <person name="Maheswari U."/>
            <person name="Martens C."/>
            <person name="Maumus F."/>
            <person name="Otillar R.P."/>
            <person name="Rayko E."/>
            <person name="Salamov A."/>
            <person name="Vandepoele K."/>
            <person name="Beszteri B."/>
            <person name="Gruber A."/>
            <person name="Heijde M."/>
            <person name="Katinka M."/>
            <person name="Mock T."/>
            <person name="Valentin K."/>
            <person name="Verret F."/>
            <person name="Berges J.A."/>
            <person name="Brownlee C."/>
            <person name="Cadoret J.P."/>
            <person name="Chiovitti A."/>
            <person name="Choi C.J."/>
            <person name="Coesel S."/>
            <person name="De Martino A."/>
            <person name="Detter J.C."/>
            <person name="Durkin C."/>
            <person name="Falciatore A."/>
            <person name="Fournet J."/>
            <person name="Haruta M."/>
            <person name="Huysman M.J."/>
            <person name="Jenkins B.D."/>
            <person name="Jiroutova K."/>
            <person name="Jorgensen R.E."/>
            <person name="Joubert Y."/>
            <person name="Kaplan A."/>
            <person name="Kroger N."/>
            <person name="Kroth P.G."/>
            <person name="La Roche J."/>
            <person name="Lindquist E."/>
            <person name="Lommer M."/>
            <person name="Martin-Jezequel V."/>
            <person name="Lopez P.J."/>
            <person name="Lucas S."/>
            <person name="Mangogna M."/>
            <person name="McGinnis K."/>
            <person name="Medlin L.K."/>
            <person name="Montsant A."/>
            <person name="Oudot-Le Secq M.P."/>
            <person name="Napoli C."/>
            <person name="Obornik M."/>
            <person name="Parker M.S."/>
            <person name="Petit J.L."/>
            <person name="Porcel B.M."/>
            <person name="Poulsen N."/>
            <person name="Robison M."/>
            <person name="Rychlewski L."/>
            <person name="Rynearson T.A."/>
            <person name="Schmutz J."/>
            <person name="Shapiro H."/>
            <person name="Siaut M."/>
            <person name="Stanley M."/>
            <person name="Sussman M.R."/>
            <person name="Taylor A.R."/>
            <person name="Vardi A."/>
            <person name="von Dassow P."/>
            <person name="Vyverman W."/>
            <person name="Willis A."/>
            <person name="Wyrwicz L.S."/>
            <person name="Rokhsar D.S."/>
            <person name="Weissenbach J."/>
            <person name="Armbrust E.V."/>
            <person name="Green B.R."/>
            <person name="Van de Peer Y."/>
            <person name="Grigoriev I.V."/>
        </authorList>
    </citation>
    <scope>NUCLEOTIDE SEQUENCE [LARGE SCALE GENOMIC DNA]</scope>
    <source>
        <strain evidence="7 8">CCMP1335</strain>
    </source>
</reference>
<dbReference type="GeneID" id="7442081"/>
<evidence type="ECO:0000256" key="4">
    <source>
        <dbReference type="SAM" id="MobiDB-lite"/>
    </source>
</evidence>
<dbReference type="InterPro" id="IPR028133">
    <property type="entry name" value="Dynamitin"/>
</dbReference>
<proteinExistence type="predicted"/>
<feature type="coiled-coil region" evidence="3">
    <location>
        <begin position="234"/>
        <end position="264"/>
    </location>
</feature>
<dbReference type="EMBL" id="CM000641">
    <property type="protein sequence ID" value="EED92719.1"/>
    <property type="molecule type" value="Genomic_DNA"/>
</dbReference>
<protein>
    <recommendedName>
        <fullName evidence="6">N-acetyltransferase domain-containing protein</fullName>
    </recommendedName>
</protein>
<feature type="region of interest" description="Disordered" evidence="4">
    <location>
        <begin position="385"/>
        <end position="413"/>
    </location>
</feature>